<dbReference type="Pfam" id="PF10117">
    <property type="entry name" value="McrBC"/>
    <property type="match status" value="1"/>
</dbReference>
<evidence type="ECO:0000313" key="2">
    <source>
        <dbReference type="Proteomes" id="UP000051804"/>
    </source>
</evidence>
<dbReference type="STRING" id="1291734.FD02_GL000001"/>
<dbReference type="InterPro" id="IPR019292">
    <property type="entry name" value="McrC"/>
</dbReference>
<dbReference type="AlphaFoldDB" id="A0A0R1JHN8"/>
<dbReference type="PANTHER" id="PTHR38733">
    <property type="entry name" value="PROTEIN MCRC"/>
    <property type="match status" value="1"/>
</dbReference>
<gene>
    <name evidence="1" type="ORF">FD02_GL000001</name>
</gene>
<reference evidence="1 2" key="1">
    <citation type="journal article" date="2015" name="Genome Announc.">
        <title>Expanding the biotechnology potential of lactobacilli through comparative genomics of 213 strains and associated genera.</title>
        <authorList>
            <person name="Sun Z."/>
            <person name="Harris H.M."/>
            <person name="McCann A."/>
            <person name="Guo C."/>
            <person name="Argimon S."/>
            <person name="Zhang W."/>
            <person name="Yang X."/>
            <person name="Jeffery I.B."/>
            <person name="Cooney J.C."/>
            <person name="Kagawa T.F."/>
            <person name="Liu W."/>
            <person name="Song Y."/>
            <person name="Salvetti E."/>
            <person name="Wrobel A."/>
            <person name="Rasinkangas P."/>
            <person name="Parkhill J."/>
            <person name="Rea M.C."/>
            <person name="O'Sullivan O."/>
            <person name="Ritari J."/>
            <person name="Douillard F.P."/>
            <person name="Paul Ross R."/>
            <person name="Yang R."/>
            <person name="Briner A.E."/>
            <person name="Felis G.E."/>
            <person name="de Vos W.M."/>
            <person name="Barrangou R."/>
            <person name="Klaenhammer T.R."/>
            <person name="Caufield P.W."/>
            <person name="Cui Y."/>
            <person name="Zhang H."/>
            <person name="O'Toole P.W."/>
        </authorList>
    </citation>
    <scope>NUCLEOTIDE SEQUENCE [LARGE SCALE GENOMIC DNA]</scope>
    <source>
        <strain evidence="1 2">JCM 17158</strain>
    </source>
</reference>
<dbReference type="Proteomes" id="UP000051804">
    <property type="component" value="Unassembled WGS sequence"/>
</dbReference>
<organism evidence="1 2">
    <name type="scientific">Lacticaseibacillus nasuensis JCM 17158</name>
    <dbReference type="NCBI Taxonomy" id="1291734"/>
    <lineage>
        <taxon>Bacteria</taxon>
        <taxon>Bacillati</taxon>
        <taxon>Bacillota</taxon>
        <taxon>Bacilli</taxon>
        <taxon>Lactobacillales</taxon>
        <taxon>Lactobacillaceae</taxon>
        <taxon>Lacticaseibacillus</taxon>
    </lineage>
</organism>
<keyword evidence="2" id="KW-1185">Reference proteome</keyword>
<dbReference type="OrthoDB" id="307209at2"/>
<dbReference type="RefSeq" id="WP_082603348.1">
    <property type="nucleotide sequence ID" value="NZ_AZDJ01000030.1"/>
</dbReference>
<name>A0A0R1JHN8_9LACO</name>
<accession>A0A0R1JHN8</accession>
<evidence type="ECO:0008006" key="3">
    <source>
        <dbReference type="Google" id="ProtNLM"/>
    </source>
</evidence>
<proteinExistence type="predicted"/>
<comment type="caution">
    <text evidence="1">The sequence shown here is derived from an EMBL/GenBank/DDBJ whole genome shotgun (WGS) entry which is preliminary data.</text>
</comment>
<sequence length="402" mass="46463">MKSWPSASISKARLGTHASGVAPATRAPSSHCVAVGRCYCTIACIQPATTRTAGITSGARQDAREDYFLRYMLQEVLNYRVVSSTSHATDNADYYDLLEFLFPYYLNEALRKGLYKEYVDRQYNDANAKGTIEIARQLKTNMPFIGRVAYRTREFSFDNPVTQLIRHTIEKIQNGKSFLLSGNEEVKQNVRDIRRVTGSYEKLDRQDVMQTNLLNPVTHGYFQEYAVLQRLCLQILKEKRVGFGRDARQINGIIIDVAWLWEAYIWQITGWKHYGRKRGLRTLPFYEQFGDDGQQHRYPDFEYAGIPIDTKYKRHIDKRNDYNQLVTYIHLMKATKGGFLQPTDNLAQAGYQRLGILYGGGELFSFKFLVPQVARDYEDFQRQMRQEEATLRRAVDTDLVVG</sequence>
<dbReference type="PANTHER" id="PTHR38733:SF1">
    <property type="entry name" value="TYPE IV METHYL-DIRECTED RESTRICTION ENZYME ECOKMCRBC"/>
    <property type="match status" value="1"/>
</dbReference>
<dbReference type="EMBL" id="AZDJ01000030">
    <property type="protein sequence ID" value="KRK70822.1"/>
    <property type="molecule type" value="Genomic_DNA"/>
</dbReference>
<dbReference type="PATRIC" id="fig|1291734.4.peg.2"/>
<protein>
    <recommendedName>
        <fullName evidence="3">5-methylcytosine-specific restriction enzyme subunit McrC</fullName>
    </recommendedName>
</protein>
<evidence type="ECO:0000313" key="1">
    <source>
        <dbReference type="EMBL" id="KRK70822.1"/>
    </source>
</evidence>